<accession>A0A816FVB5</accession>
<keyword evidence="1" id="KW-0812">Transmembrane</keyword>
<keyword evidence="1" id="KW-0472">Membrane</keyword>
<evidence type="ECO:0000313" key="2">
    <source>
        <dbReference type="EMBL" id="CAF1666532.1"/>
    </source>
</evidence>
<dbReference type="Proteomes" id="UP000663828">
    <property type="component" value="Unassembled WGS sequence"/>
</dbReference>
<evidence type="ECO:0000313" key="3">
    <source>
        <dbReference type="Proteomes" id="UP000663828"/>
    </source>
</evidence>
<feature type="transmembrane region" description="Helical" evidence="1">
    <location>
        <begin position="125"/>
        <end position="143"/>
    </location>
</feature>
<evidence type="ECO:0000256" key="1">
    <source>
        <dbReference type="SAM" id="Phobius"/>
    </source>
</evidence>
<dbReference type="Gene3D" id="1.20.140.150">
    <property type="match status" value="1"/>
</dbReference>
<feature type="transmembrane region" description="Helical" evidence="1">
    <location>
        <begin position="257"/>
        <end position="277"/>
    </location>
</feature>
<name>A0A816FVB5_ADIRI</name>
<dbReference type="AlphaFoldDB" id="A0A816FVB5"/>
<dbReference type="EMBL" id="CAJNOR010012245">
    <property type="protein sequence ID" value="CAF1666532.1"/>
    <property type="molecule type" value="Genomic_DNA"/>
</dbReference>
<gene>
    <name evidence="2" type="ORF">XAT740_LOCUS57882</name>
</gene>
<keyword evidence="3" id="KW-1185">Reference proteome</keyword>
<protein>
    <submittedName>
        <fullName evidence="2">Uncharacterized protein</fullName>
    </submittedName>
</protein>
<proteinExistence type="predicted"/>
<keyword evidence="1" id="KW-1133">Transmembrane helix</keyword>
<organism evidence="2 3">
    <name type="scientific">Adineta ricciae</name>
    <name type="common">Rotifer</name>
    <dbReference type="NCBI Taxonomy" id="249248"/>
    <lineage>
        <taxon>Eukaryota</taxon>
        <taxon>Metazoa</taxon>
        <taxon>Spiralia</taxon>
        <taxon>Gnathifera</taxon>
        <taxon>Rotifera</taxon>
        <taxon>Eurotatoria</taxon>
        <taxon>Bdelloidea</taxon>
        <taxon>Adinetida</taxon>
        <taxon>Adinetidae</taxon>
        <taxon>Adineta</taxon>
    </lineage>
</organism>
<comment type="caution">
    <text evidence="2">The sequence shown here is derived from an EMBL/GenBank/DDBJ whole genome shotgun (WGS) entry which is preliminary data.</text>
</comment>
<reference evidence="2" key="1">
    <citation type="submission" date="2021-02" db="EMBL/GenBank/DDBJ databases">
        <authorList>
            <person name="Nowell W R."/>
        </authorList>
    </citation>
    <scope>NUCLEOTIDE SEQUENCE</scope>
</reference>
<sequence length="282" mass="32360">MRIRGLMLVSIILLLGIIALTLHLLAMCSSRWKITKRDRDPAMGPVSYGLWKRCEFINMTIIKQGIALGVRPNVEVCRPNRYMRFSPDKFDTCYYIHRQCPVMEDNQLPEGCSCRYLPSTKALQWLTVLTAIFLVAGLLLIYLRTITTPQNESANLIFSFGPFIFFLLAFLLMVTTLILVGAYLRRDTYEDYTFPLKTVANFTGRPQAFDLHSLRNFAKHNKERFSHDAYVSAERELRDDANMTYHTNIGWATRFEILATVLIFIVTGATFLLGSMLRSDST</sequence>
<feature type="transmembrane region" description="Helical" evidence="1">
    <location>
        <begin position="163"/>
        <end position="184"/>
    </location>
</feature>
<feature type="transmembrane region" description="Helical" evidence="1">
    <location>
        <begin position="6"/>
        <end position="27"/>
    </location>
</feature>